<organism evidence="9 10">
    <name type="scientific">Microbaculum marinum</name>
    <dbReference type="NCBI Taxonomy" id="1764581"/>
    <lineage>
        <taxon>Bacteria</taxon>
        <taxon>Pseudomonadati</taxon>
        <taxon>Pseudomonadota</taxon>
        <taxon>Alphaproteobacteria</taxon>
        <taxon>Hyphomicrobiales</taxon>
        <taxon>Tepidamorphaceae</taxon>
        <taxon>Microbaculum</taxon>
    </lineage>
</organism>
<dbReference type="Proteomes" id="UP001378188">
    <property type="component" value="Unassembled WGS sequence"/>
</dbReference>
<evidence type="ECO:0000256" key="3">
    <source>
        <dbReference type="ARBA" id="ARBA00022475"/>
    </source>
</evidence>
<dbReference type="InterPro" id="IPR021147">
    <property type="entry name" value="DUF697"/>
</dbReference>
<feature type="transmembrane region" description="Helical" evidence="8">
    <location>
        <begin position="77"/>
        <end position="95"/>
    </location>
</feature>
<name>A0AAW9S2L7_9HYPH</name>
<comment type="subcellular location">
    <subcellularLocation>
        <location evidence="1">Cell inner membrane</location>
        <topology evidence="1">Multi-pass membrane protein</topology>
    </subcellularLocation>
</comment>
<keyword evidence="10" id="KW-1185">Reference proteome</keyword>
<evidence type="ECO:0000313" key="10">
    <source>
        <dbReference type="Proteomes" id="UP001378188"/>
    </source>
</evidence>
<comment type="caution">
    <text evidence="9">The sequence shown here is derived from an EMBL/GenBank/DDBJ whole genome shotgun (WGS) entry which is preliminary data.</text>
</comment>
<evidence type="ECO:0000256" key="5">
    <source>
        <dbReference type="ARBA" id="ARBA00022692"/>
    </source>
</evidence>
<evidence type="ECO:0000256" key="2">
    <source>
        <dbReference type="ARBA" id="ARBA00008255"/>
    </source>
</evidence>
<dbReference type="RefSeq" id="WP_340332109.1">
    <property type="nucleotide sequence ID" value="NZ_JAZHOF010000011.1"/>
</dbReference>
<keyword evidence="4" id="KW-0997">Cell inner membrane</keyword>
<keyword evidence="5 8" id="KW-0812">Transmembrane</keyword>
<dbReference type="Pfam" id="PF05128">
    <property type="entry name" value="DUF697"/>
    <property type="match status" value="1"/>
</dbReference>
<evidence type="ECO:0000256" key="8">
    <source>
        <dbReference type="SAM" id="Phobius"/>
    </source>
</evidence>
<evidence type="ECO:0000313" key="9">
    <source>
        <dbReference type="EMBL" id="MEJ8574413.1"/>
    </source>
</evidence>
<dbReference type="PANTHER" id="PTHR39342">
    <property type="entry name" value="UPF0283 MEMBRANE PROTEIN YCJF"/>
    <property type="match status" value="1"/>
</dbReference>
<accession>A0AAW9S2L7</accession>
<dbReference type="InterPro" id="IPR006507">
    <property type="entry name" value="UPF0283"/>
</dbReference>
<feature type="transmembrane region" description="Helical" evidence="8">
    <location>
        <begin position="107"/>
        <end position="128"/>
    </location>
</feature>
<evidence type="ECO:0000256" key="1">
    <source>
        <dbReference type="ARBA" id="ARBA00004429"/>
    </source>
</evidence>
<dbReference type="PANTHER" id="PTHR39342:SF1">
    <property type="entry name" value="UPF0283 MEMBRANE PROTEIN YCJF"/>
    <property type="match status" value="1"/>
</dbReference>
<dbReference type="GO" id="GO:0005886">
    <property type="term" value="C:plasma membrane"/>
    <property type="evidence" value="ECO:0007669"/>
    <property type="project" value="UniProtKB-SubCell"/>
</dbReference>
<sequence length="357" mass="37708">MTRKPDRSPAAFRLSDPAVLVEEAAAQHDGAVGPVPGRTAPKARIARDDEDPFAAETVAELIAGPPRRRRGIGWGKLFFGAAGALASFAIGIWITDFVTSLFQRNDLLGWIALALAGLTGIALLALVAREAAGLMRLARVTQLRTDADAAAASDDREAARRIAREAVALYASRPETARGRAEVAGHAGEIIDGRDLLRLAERNLMTRYDMEAKALITAAAGRVSVVTAISPRAFVDIAYVLIETTRLVRRIGMVYGGRPSGLALLRLLRLAIAHLAVTGGVAMTDGLVQQLVGHGLAARLSARLGEGVVNGMMTARIGLAAQDVCRPLPWLENKPPGLSDVMSVIARAAGEKAKKGD</sequence>
<keyword evidence="7 8" id="KW-0472">Membrane</keyword>
<evidence type="ECO:0000256" key="6">
    <source>
        <dbReference type="ARBA" id="ARBA00022989"/>
    </source>
</evidence>
<gene>
    <name evidence="9" type="ORF">V3328_23220</name>
</gene>
<reference evidence="9 10" key="1">
    <citation type="submission" date="2024-02" db="EMBL/GenBank/DDBJ databases">
        <title>Genome analysis and characterization of Microbaculum marinisediminis sp. nov., isolated from marine sediment.</title>
        <authorList>
            <person name="Du Z.-J."/>
            <person name="Ye Y.-Q."/>
            <person name="Zhang Z.-R."/>
            <person name="Yuan S.-M."/>
            <person name="Zhang X.-Y."/>
        </authorList>
    </citation>
    <scope>NUCLEOTIDE SEQUENCE [LARGE SCALE GENOMIC DNA]</scope>
    <source>
        <strain evidence="9 10">SDUM1044001</strain>
    </source>
</reference>
<proteinExistence type="inferred from homology"/>
<evidence type="ECO:0000256" key="7">
    <source>
        <dbReference type="ARBA" id="ARBA00023136"/>
    </source>
</evidence>
<dbReference type="EMBL" id="JAZHOF010000011">
    <property type="protein sequence ID" value="MEJ8574413.1"/>
    <property type="molecule type" value="Genomic_DNA"/>
</dbReference>
<dbReference type="AlphaFoldDB" id="A0AAW9S2L7"/>
<keyword evidence="3" id="KW-1003">Cell membrane</keyword>
<keyword evidence="6 8" id="KW-1133">Transmembrane helix</keyword>
<evidence type="ECO:0000256" key="4">
    <source>
        <dbReference type="ARBA" id="ARBA00022519"/>
    </source>
</evidence>
<dbReference type="NCBIfam" id="TIGR01620">
    <property type="entry name" value="hyp_HI0043"/>
    <property type="match status" value="1"/>
</dbReference>
<protein>
    <submittedName>
        <fullName evidence="9">TIGR01620 family protein</fullName>
    </submittedName>
</protein>
<comment type="similarity">
    <text evidence="2">Belongs to the UPF0283 family.</text>
</comment>